<dbReference type="EMBL" id="VSSQ01029567">
    <property type="protein sequence ID" value="MPM79743.1"/>
    <property type="molecule type" value="Genomic_DNA"/>
</dbReference>
<dbReference type="EC" id="3.1.3.5" evidence="7"/>
<dbReference type="PANTHER" id="PTHR30457">
    <property type="entry name" value="5'-NUCLEOTIDASE SURE"/>
    <property type="match status" value="1"/>
</dbReference>
<keyword evidence="5 7" id="KW-0378">Hydrolase</keyword>
<protein>
    <submittedName>
        <fullName evidence="7">5'-nucleotidase SurE</fullName>
        <ecNumber evidence="7">3.1.3.5</ecNumber>
    </submittedName>
</protein>
<keyword evidence="3" id="KW-0479">Metal-binding</keyword>
<evidence type="ECO:0000256" key="4">
    <source>
        <dbReference type="ARBA" id="ARBA00022741"/>
    </source>
</evidence>
<organism evidence="7">
    <name type="scientific">bioreactor metagenome</name>
    <dbReference type="NCBI Taxonomy" id="1076179"/>
    <lineage>
        <taxon>unclassified sequences</taxon>
        <taxon>metagenomes</taxon>
        <taxon>ecological metagenomes</taxon>
    </lineage>
</organism>
<keyword evidence="2" id="KW-0963">Cytoplasm</keyword>
<keyword evidence="4" id="KW-0547">Nucleotide-binding</keyword>
<evidence type="ECO:0000256" key="3">
    <source>
        <dbReference type="ARBA" id="ARBA00022723"/>
    </source>
</evidence>
<gene>
    <name evidence="7" type="primary">surE_28</name>
    <name evidence="7" type="ORF">SDC9_126784</name>
</gene>
<proteinExistence type="inferred from homology"/>
<dbReference type="AlphaFoldDB" id="A0A645CS54"/>
<dbReference type="GO" id="GO:0008253">
    <property type="term" value="F:5'-nucleotidase activity"/>
    <property type="evidence" value="ECO:0007669"/>
    <property type="project" value="UniProtKB-EC"/>
</dbReference>
<comment type="similarity">
    <text evidence="1">Belongs to the SurE nucleotidase family.</text>
</comment>
<dbReference type="Pfam" id="PF01975">
    <property type="entry name" value="SurE"/>
    <property type="match status" value="1"/>
</dbReference>
<evidence type="ECO:0000259" key="6">
    <source>
        <dbReference type="Pfam" id="PF01975"/>
    </source>
</evidence>
<dbReference type="GO" id="GO:0004309">
    <property type="term" value="F:exopolyphosphatase activity"/>
    <property type="evidence" value="ECO:0007669"/>
    <property type="project" value="TreeGrafter"/>
</dbReference>
<sequence length="199" mass="21910">MYKQEEGFTAYMCTGTPVDCVKLALNEFLDRKPDLLVSGINHGSNAGISVIYSGTMGAAIEGCIFEIPSFGVSLCEYSPDADFTYACEVAKKMAATVLEKGLPRGICLNINVPQGEIKGIKITSQTQGKWVNEYQRSADGNGRDVFWMTGNFENWEEDNVNTDEWALANGYAAVVPVKIDMTAHDFIPELKKWDLESSI</sequence>
<dbReference type="InterPro" id="IPR002828">
    <property type="entry name" value="SurE-like_Pase/nucleotidase"/>
</dbReference>
<dbReference type="GO" id="GO:0000166">
    <property type="term" value="F:nucleotide binding"/>
    <property type="evidence" value="ECO:0007669"/>
    <property type="project" value="UniProtKB-KW"/>
</dbReference>
<dbReference type="GO" id="GO:0046872">
    <property type="term" value="F:metal ion binding"/>
    <property type="evidence" value="ECO:0007669"/>
    <property type="project" value="UniProtKB-KW"/>
</dbReference>
<dbReference type="SUPFAM" id="SSF64167">
    <property type="entry name" value="SurE-like"/>
    <property type="match status" value="1"/>
</dbReference>
<dbReference type="InterPro" id="IPR030048">
    <property type="entry name" value="SurE"/>
</dbReference>
<feature type="domain" description="Survival protein SurE-like phosphatase/nucleotidase" evidence="6">
    <location>
        <begin position="4"/>
        <end position="131"/>
    </location>
</feature>
<reference evidence="7" key="1">
    <citation type="submission" date="2019-08" db="EMBL/GenBank/DDBJ databases">
        <authorList>
            <person name="Kucharzyk K."/>
            <person name="Murdoch R.W."/>
            <person name="Higgins S."/>
            <person name="Loffler F."/>
        </authorList>
    </citation>
    <scope>NUCLEOTIDE SEQUENCE</scope>
</reference>
<name>A0A645CS54_9ZZZZ</name>
<accession>A0A645CS54</accession>
<dbReference type="InterPro" id="IPR036523">
    <property type="entry name" value="SurE-like_sf"/>
</dbReference>
<evidence type="ECO:0000256" key="2">
    <source>
        <dbReference type="ARBA" id="ARBA00022490"/>
    </source>
</evidence>
<evidence type="ECO:0000256" key="5">
    <source>
        <dbReference type="ARBA" id="ARBA00022801"/>
    </source>
</evidence>
<comment type="caution">
    <text evidence="7">The sequence shown here is derived from an EMBL/GenBank/DDBJ whole genome shotgun (WGS) entry which is preliminary data.</text>
</comment>
<dbReference type="GO" id="GO:0008254">
    <property type="term" value="F:3'-nucleotidase activity"/>
    <property type="evidence" value="ECO:0007669"/>
    <property type="project" value="TreeGrafter"/>
</dbReference>
<evidence type="ECO:0000256" key="1">
    <source>
        <dbReference type="ARBA" id="ARBA00011062"/>
    </source>
</evidence>
<evidence type="ECO:0000313" key="7">
    <source>
        <dbReference type="EMBL" id="MPM79743.1"/>
    </source>
</evidence>
<dbReference type="Gene3D" id="3.40.1210.10">
    <property type="entry name" value="Survival protein SurE-like phosphatase/nucleotidase"/>
    <property type="match status" value="1"/>
</dbReference>
<dbReference type="PANTHER" id="PTHR30457:SF12">
    <property type="entry name" value="5'_3'-NUCLEOTIDASE SURE"/>
    <property type="match status" value="1"/>
</dbReference>